<comment type="caution">
    <text evidence="1">The sequence shown here is derived from an EMBL/GenBank/DDBJ whole genome shotgun (WGS) entry which is preliminary data.</text>
</comment>
<dbReference type="EMBL" id="LBUT01000018">
    <property type="protein sequence ID" value="KKQ69191.1"/>
    <property type="molecule type" value="Genomic_DNA"/>
</dbReference>
<dbReference type="AlphaFoldDB" id="A0A0G0MW96"/>
<accession>A0A0G0MW96</accession>
<sequence length="46" mass="5796">MKSKINQKQNKYVRPTWDGFLSDELMMRYEKYVVYIQLDGWKWKSY</sequence>
<reference evidence="1 2" key="1">
    <citation type="journal article" date="2015" name="Nature">
        <title>rRNA introns, odd ribosomes, and small enigmatic genomes across a large radiation of phyla.</title>
        <authorList>
            <person name="Brown C.T."/>
            <person name="Hug L.A."/>
            <person name="Thomas B.C."/>
            <person name="Sharon I."/>
            <person name="Castelle C.J."/>
            <person name="Singh A."/>
            <person name="Wilkins M.J."/>
            <person name="Williams K.H."/>
            <person name="Banfield J.F."/>
        </authorList>
    </citation>
    <scope>NUCLEOTIDE SEQUENCE [LARGE SCALE GENOMIC DNA]</scope>
</reference>
<proteinExistence type="predicted"/>
<dbReference type="Proteomes" id="UP000034406">
    <property type="component" value="Unassembled WGS sequence"/>
</dbReference>
<protein>
    <submittedName>
        <fullName evidence="1">Uncharacterized protein</fullName>
    </submittedName>
</protein>
<evidence type="ECO:0000313" key="1">
    <source>
        <dbReference type="EMBL" id="KKQ69191.1"/>
    </source>
</evidence>
<evidence type="ECO:0000313" key="2">
    <source>
        <dbReference type="Proteomes" id="UP000034406"/>
    </source>
</evidence>
<gene>
    <name evidence="1" type="ORF">US90_C0018G0035</name>
</gene>
<organism evidence="1 2">
    <name type="scientific">Candidatus Shapirobacteria bacterium GW2011_GWE2_38_30</name>
    <dbReference type="NCBI Taxonomy" id="1618490"/>
    <lineage>
        <taxon>Bacteria</taxon>
        <taxon>Candidatus Shapironibacteriota</taxon>
    </lineage>
</organism>
<name>A0A0G0MW96_9BACT</name>